<accession>A0A1M2VMB3</accession>
<keyword evidence="1" id="KW-0378">Hydrolase</keyword>
<name>A0A1M2VMB3_TRAPU</name>
<dbReference type="Proteomes" id="UP000184267">
    <property type="component" value="Unassembled WGS sequence"/>
</dbReference>
<evidence type="ECO:0000256" key="1">
    <source>
        <dbReference type="ARBA" id="ARBA00022801"/>
    </source>
</evidence>
<dbReference type="AlphaFoldDB" id="A0A1M2VMB3"/>
<proteinExistence type="predicted"/>
<dbReference type="InterPro" id="IPR012462">
    <property type="entry name" value="UFSP1/2_DUB_cat"/>
</dbReference>
<comment type="caution">
    <text evidence="3">The sequence shown here is derived from an EMBL/GenBank/DDBJ whole genome shotgun (WGS) entry which is preliminary data.</text>
</comment>
<dbReference type="EMBL" id="MNAD01001019">
    <property type="protein sequence ID" value="OJT08690.1"/>
    <property type="molecule type" value="Genomic_DNA"/>
</dbReference>
<dbReference type="GO" id="GO:0016787">
    <property type="term" value="F:hydrolase activity"/>
    <property type="evidence" value="ECO:0007669"/>
    <property type="project" value="UniProtKB-KW"/>
</dbReference>
<dbReference type="Pfam" id="PF07910">
    <property type="entry name" value="Peptidase_C78"/>
    <property type="match status" value="1"/>
</dbReference>
<protein>
    <submittedName>
        <fullName evidence="3">Zinc finger with UFM1-specific peptidase domain protein</fullName>
    </submittedName>
</protein>
<keyword evidence="4" id="KW-1185">Reference proteome</keyword>
<organism evidence="3 4">
    <name type="scientific">Trametes pubescens</name>
    <name type="common">White-rot fungus</name>
    <dbReference type="NCBI Taxonomy" id="154538"/>
    <lineage>
        <taxon>Eukaryota</taxon>
        <taxon>Fungi</taxon>
        <taxon>Dikarya</taxon>
        <taxon>Basidiomycota</taxon>
        <taxon>Agaricomycotina</taxon>
        <taxon>Agaricomycetes</taxon>
        <taxon>Polyporales</taxon>
        <taxon>Polyporaceae</taxon>
        <taxon>Trametes</taxon>
    </lineage>
</organism>
<evidence type="ECO:0000313" key="3">
    <source>
        <dbReference type="EMBL" id="OJT08690.1"/>
    </source>
</evidence>
<dbReference type="Gene3D" id="3.90.70.130">
    <property type="match status" value="1"/>
</dbReference>
<gene>
    <name evidence="3" type="ORF">TRAPUB_416</name>
</gene>
<dbReference type="STRING" id="154538.A0A1M2VMB3"/>
<evidence type="ECO:0000313" key="4">
    <source>
        <dbReference type="Proteomes" id="UP000184267"/>
    </source>
</evidence>
<feature type="domain" description="UFSP1/2/DUB catalytic" evidence="2">
    <location>
        <begin position="125"/>
        <end position="311"/>
    </location>
</feature>
<evidence type="ECO:0000259" key="2">
    <source>
        <dbReference type="Pfam" id="PF07910"/>
    </source>
</evidence>
<reference evidence="3 4" key="1">
    <citation type="submission" date="2016-10" db="EMBL/GenBank/DDBJ databases">
        <title>Genome sequence of the basidiomycete white-rot fungus Trametes pubescens.</title>
        <authorList>
            <person name="Makela M.R."/>
            <person name="Granchi Z."/>
            <person name="Peng M."/>
            <person name="De Vries R.P."/>
            <person name="Grigoriev I."/>
            <person name="Riley R."/>
            <person name="Hilden K."/>
        </authorList>
    </citation>
    <scope>NUCLEOTIDE SEQUENCE [LARGE SCALE GENOMIC DNA]</scope>
    <source>
        <strain evidence="3 4">FBCC735</strain>
    </source>
</reference>
<sequence>MSARGKQAHYDDHFEEQPQGQHCSAFRAAAAPLILVLLLPASSSSGGSPGKANKTYGAGYTKPMSKSRFKPPSFLTKNVSIEEQNIFWYSAQATEPPPNFSPSLIPVLKKALVKSHERGSTQRAWLACENAVHIQAEAWDRMWGCGYRNYLMACAALMGQERQPMYFPLLDTPTPPGIRNLQELLEEAWKNGFDEEGAEQLDYKLVETKKWIGTADLNVAFTYRGIPANLADFSDSSKGVEPLLQWIYSYFSGGDPQPKGATVGEALRGARAVIVTDKLPIVLQYHGHSRTIVGCERAKNGTINLLEFDPSR</sequence>
<dbReference type="OrthoDB" id="288987at2759"/>